<accession>A0A7N8XRD4</accession>
<dbReference type="AlphaFoldDB" id="A0A7N8XRD4"/>
<dbReference type="Proteomes" id="UP000261640">
    <property type="component" value="Unplaced"/>
</dbReference>
<dbReference type="Ensembl" id="ENSMAMT00000057967.1">
    <property type="protein sequence ID" value="ENSMAMP00000053997.1"/>
    <property type="gene ID" value="ENSMAMG00000028481.1"/>
</dbReference>
<feature type="region of interest" description="Disordered" evidence="2">
    <location>
        <begin position="87"/>
        <end position="109"/>
    </location>
</feature>
<dbReference type="PANTHER" id="PTHR14015:SF1">
    <property type="entry name" value="OPIOID GROWTH FACTOR RECEPTOR"/>
    <property type="match status" value="1"/>
</dbReference>
<dbReference type="InterPro" id="IPR039574">
    <property type="entry name" value="OGFr"/>
</dbReference>
<sequence>MIWFGLFPFLQRWFFFFLRFFSLTNYRPIDGLLRWAISWREDHGSREETEVEEGHREEEELDGEVCRNYRPIEGPSRLAIPWREDHGSREVTEVEESHREEEELDGEVYPVNPSDDLHCDYDSTWETDQSPERSWKSALTFLFISDVYINDFHNKWKGDYDKLEFVHTFIQWLFPLREPGMNSWASTLTKEEIQEFLASSIAMENLLKSYKLMLDFYGIKLCDEKTGKVEKASNWEDRFNNLNSHTHNSLRITRILKCLGTLGYRHYQCPLVQFFLNETLVYGHLPNVKHSVLNYFLFAVLNKRQRRKLLKFAYLNYNPNDEFVWCPLSVQKVWSEQARQTGF</sequence>
<protein>
    <submittedName>
        <fullName evidence="4">Opioid growth factor receptor 2</fullName>
    </submittedName>
</protein>
<dbReference type="GeneTree" id="ENSGT00390000018730"/>
<evidence type="ECO:0000259" key="3">
    <source>
        <dbReference type="Pfam" id="PF04664"/>
    </source>
</evidence>
<evidence type="ECO:0000256" key="1">
    <source>
        <dbReference type="ARBA" id="ARBA00010365"/>
    </source>
</evidence>
<organism evidence="4 5">
    <name type="scientific">Mastacembelus armatus</name>
    <name type="common">zig-zag eel</name>
    <dbReference type="NCBI Taxonomy" id="205130"/>
    <lineage>
        <taxon>Eukaryota</taxon>
        <taxon>Metazoa</taxon>
        <taxon>Chordata</taxon>
        <taxon>Craniata</taxon>
        <taxon>Vertebrata</taxon>
        <taxon>Euteleostomi</taxon>
        <taxon>Actinopterygii</taxon>
        <taxon>Neopterygii</taxon>
        <taxon>Teleostei</taxon>
        <taxon>Neoteleostei</taxon>
        <taxon>Acanthomorphata</taxon>
        <taxon>Anabantaria</taxon>
        <taxon>Synbranchiformes</taxon>
        <taxon>Mastacembelidae</taxon>
        <taxon>Mastacembelus</taxon>
    </lineage>
</organism>
<dbReference type="GO" id="GO:0140625">
    <property type="term" value="F:opioid growth factor receptor activity"/>
    <property type="evidence" value="ECO:0007669"/>
    <property type="project" value="InterPro"/>
</dbReference>
<feature type="compositionally biased region" description="Basic and acidic residues" evidence="2">
    <location>
        <begin position="87"/>
        <end position="101"/>
    </location>
</feature>
<evidence type="ECO:0000313" key="4">
    <source>
        <dbReference type="Ensembl" id="ENSMAMP00000053997.1"/>
    </source>
</evidence>
<proteinExistence type="inferred from homology"/>
<dbReference type="Pfam" id="PF04664">
    <property type="entry name" value="OGFr_N"/>
    <property type="match status" value="1"/>
</dbReference>
<dbReference type="GO" id="GO:0016020">
    <property type="term" value="C:membrane"/>
    <property type="evidence" value="ECO:0007669"/>
    <property type="project" value="InterPro"/>
</dbReference>
<keyword evidence="5" id="KW-1185">Reference proteome</keyword>
<reference evidence="4" key="1">
    <citation type="submission" date="2025-08" db="UniProtKB">
        <authorList>
            <consortium name="Ensembl"/>
        </authorList>
    </citation>
    <scope>IDENTIFICATION</scope>
</reference>
<feature type="domain" description="Opioid growth factor receptor (OGFr) conserved" evidence="3">
    <location>
        <begin position="145"/>
        <end position="329"/>
    </location>
</feature>
<name>A0A7N8XRD4_9TELE</name>
<dbReference type="PANTHER" id="PTHR14015">
    <property type="entry name" value="OPIOID GROWTH FACTOR RECEPTOR OGFR ZETA-TYPE OPIOID RECEPTOR"/>
    <property type="match status" value="1"/>
</dbReference>
<evidence type="ECO:0000313" key="5">
    <source>
        <dbReference type="Proteomes" id="UP000261640"/>
    </source>
</evidence>
<evidence type="ECO:0000256" key="2">
    <source>
        <dbReference type="SAM" id="MobiDB-lite"/>
    </source>
</evidence>
<reference evidence="4" key="2">
    <citation type="submission" date="2025-09" db="UniProtKB">
        <authorList>
            <consortium name="Ensembl"/>
        </authorList>
    </citation>
    <scope>IDENTIFICATION</scope>
</reference>
<comment type="similarity">
    <text evidence="1">Belongs to the opioid growth factor receptor family.</text>
</comment>
<dbReference type="InParanoid" id="A0A7N8XRD4"/>
<dbReference type="InterPro" id="IPR006757">
    <property type="entry name" value="OGF_rcpt"/>
</dbReference>